<feature type="signal peptide" evidence="1">
    <location>
        <begin position="1"/>
        <end position="18"/>
    </location>
</feature>
<dbReference type="RefSeq" id="WP_082637090.1">
    <property type="nucleotide sequence ID" value="NZ_CYPU01000039.1"/>
</dbReference>
<evidence type="ECO:0000313" key="4">
    <source>
        <dbReference type="Proteomes" id="UP000050783"/>
    </source>
</evidence>
<evidence type="ECO:0000313" key="3">
    <source>
        <dbReference type="EMBL" id="CUH48420.1"/>
    </source>
</evidence>
<organism evidence="3 4">
    <name type="scientific">Ruegeria atlantica</name>
    <dbReference type="NCBI Taxonomy" id="81569"/>
    <lineage>
        <taxon>Bacteria</taxon>
        <taxon>Pseudomonadati</taxon>
        <taxon>Pseudomonadota</taxon>
        <taxon>Alphaproteobacteria</taxon>
        <taxon>Rhodobacterales</taxon>
        <taxon>Roseobacteraceae</taxon>
        <taxon>Ruegeria</taxon>
    </lineage>
</organism>
<dbReference type="AlphaFoldDB" id="A0A0N7LQM3"/>
<dbReference type="OrthoDB" id="7841298at2"/>
<sequence length="266" mass="29991">MRLIAAYFAVFLSAMPLAASERVERLMLALQLEQVVDILRDEGLAQAKDLNDTFLGGDGGPFFDDQVDEIYDPQWMQEQISGTFETSLTASQMDRAILFFESDVGQTVITLENSARRAFADETIKDMARENYLNGEGGTQLFRLVGEYIEVNDLIEKNVQSSLSSDYNFFRGLSADAGTSSEDILAQLLSDKDRLTEENRIWLYSFLLVAYQPLDETQMRENIAFSRTETGRAVNEAFFDGFDKMYDQIYFQLGQAVSRALGASDL</sequence>
<accession>A0A0N7LQM3</accession>
<keyword evidence="1" id="KW-0732">Signal</keyword>
<dbReference type="STRING" id="81569.RUM4293_00415"/>
<evidence type="ECO:0000259" key="2">
    <source>
        <dbReference type="Pfam" id="PF09832"/>
    </source>
</evidence>
<protein>
    <recommendedName>
        <fullName evidence="2">DUF2059 domain-containing protein</fullName>
    </recommendedName>
</protein>
<feature type="chain" id="PRO_5006015506" description="DUF2059 domain-containing protein" evidence="1">
    <location>
        <begin position="19"/>
        <end position="266"/>
    </location>
</feature>
<dbReference type="InterPro" id="IPR018637">
    <property type="entry name" value="DUF2059"/>
</dbReference>
<reference evidence="3 4" key="1">
    <citation type="submission" date="2015-09" db="EMBL/GenBank/DDBJ databases">
        <authorList>
            <consortium name="Swine Surveillance"/>
        </authorList>
    </citation>
    <scope>NUCLEOTIDE SEQUENCE [LARGE SCALE GENOMIC DNA]</scope>
    <source>
        <strain evidence="3 4">CECT 4292</strain>
    </source>
</reference>
<gene>
    <name evidence="3" type="ORF">RUA4292_02600</name>
</gene>
<dbReference type="GeneID" id="55493803"/>
<dbReference type="EMBL" id="CYPU01000039">
    <property type="protein sequence ID" value="CUH48420.1"/>
    <property type="molecule type" value="Genomic_DNA"/>
</dbReference>
<name>A0A0N7LQM3_9RHOB</name>
<evidence type="ECO:0000256" key="1">
    <source>
        <dbReference type="SAM" id="SignalP"/>
    </source>
</evidence>
<dbReference type="Pfam" id="PF09832">
    <property type="entry name" value="DUF2059"/>
    <property type="match status" value="1"/>
</dbReference>
<feature type="domain" description="DUF2059" evidence="2">
    <location>
        <begin position="76"/>
        <end position="128"/>
    </location>
</feature>
<dbReference type="Proteomes" id="UP000050783">
    <property type="component" value="Unassembled WGS sequence"/>
</dbReference>
<proteinExistence type="predicted"/>